<evidence type="ECO:0000256" key="1">
    <source>
        <dbReference type="ARBA" id="ARBA00009995"/>
    </source>
</evidence>
<evidence type="ECO:0000256" key="5">
    <source>
        <dbReference type="SAM" id="SignalP"/>
    </source>
</evidence>
<dbReference type="SUPFAM" id="SSF53756">
    <property type="entry name" value="UDP-Glycosyltransferase/glycogen phosphorylase"/>
    <property type="match status" value="1"/>
</dbReference>
<evidence type="ECO:0000256" key="3">
    <source>
        <dbReference type="RuleBase" id="RU003718"/>
    </source>
</evidence>
<evidence type="ECO:0000313" key="6">
    <source>
        <dbReference type="EMBL" id="KAL3698035.1"/>
    </source>
</evidence>
<accession>A0ABD3I6G9</accession>
<dbReference type="PROSITE" id="PS00375">
    <property type="entry name" value="UDPGT"/>
    <property type="match status" value="1"/>
</dbReference>
<evidence type="ECO:0000256" key="4">
    <source>
        <dbReference type="RuleBase" id="RU362057"/>
    </source>
</evidence>
<keyword evidence="7" id="KW-1185">Reference proteome</keyword>
<protein>
    <recommendedName>
        <fullName evidence="4">Glycosyltransferase</fullName>
        <ecNumber evidence="4">2.4.1.-</ecNumber>
    </recommendedName>
</protein>
<organism evidence="6 7">
    <name type="scientific">Riccia sorocarpa</name>
    <dbReference type="NCBI Taxonomy" id="122646"/>
    <lineage>
        <taxon>Eukaryota</taxon>
        <taxon>Viridiplantae</taxon>
        <taxon>Streptophyta</taxon>
        <taxon>Embryophyta</taxon>
        <taxon>Marchantiophyta</taxon>
        <taxon>Marchantiopsida</taxon>
        <taxon>Marchantiidae</taxon>
        <taxon>Marchantiales</taxon>
        <taxon>Ricciaceae</taxon>
        <taxon>Riccia</taxon>
    </lineage>
</organism>
<keyword evidence="2 3" id="KW-0808">Transferase</keyword>
<dbReference type="PANTHER" id="PTHR48045">
    <property type="entry name" value="UDP-GLYCOSYLTRANSFERASE 72B1"/>
    <property type="match status" value="1"/>
</dbReference>
<dbReference type="FunFam" id="3.40.50.2000:FF:000060">
    <property type="entry name" value="Glycosyltransferase"/>
    <property type="match status" value="1"/>
</dbReference>
<dbReference type="PANTHER" id="PTHR48045:SF31">
    <property type="entry name" value="UDP-GLYCOSYLTRANSFERASE 76B1-LIKE"/>
    <property type="match status" value="1"/>
</dbReference>
<gene>
    <name evidence="6" type="ORF">R1sor_012111</name>
</gene>
<dbReference type="Gene3D" id="3.40.50.2000">
    <property type="entry name" value="Glycogen Phosphorylase B"/>
    <property type="match status" value="2"/>
</dbReference>
<evidence type="ECO:0000313" key="7">
    <source>
        <dbReference type="Proteomes" id="UP001633002"/>
    </source>
</evidence>
<evidence type="ECO:0000256" key="2">
    <source>
        <dbReference type="ARBA" id="ARBA00022679"/>
    </source>
</evidence>
<dbReference type="InterPro" id="IPR035595">
    <property type="entry name" value="UDP_glycos_trans_CS"/>
</dbReference>
<dbReference type="CDD" id="cd03784">
    <property type="entry name" value="GT1_Gtf-like"/>
    <property type="match status" value="1"/>
</dbReference>
<sequence length="489" mass="54757">MAIVWIVALPFFSHVVCAAQLSELLAKHGLSVTLFAATADLQQLRSNPMLEKWKEQRLDINLQDLDINSAILADGVGDLRRFTEPFLQTGRAIEEFLKKDSVRGVKPTCVISDFMVHGVHDAAAEYKIPSWTFSAFPVGYIATYVYVKQLESKGLMQLPHERLSQLSQDEFISPPGQTLLRICDLSPLFFRDGPFYQSALQLFQPFLNVDVILFSGFEEFEPRAVNELRRIFKAHASRNSKQIPQILTLGPLFPIPSYSKRSNLGDTQGADVHPCIKFLDSHPPTSVVYVAFGTDVNLSQEQIRELVFGLETSQQPFLCVLNTPKDYPNLNFEVEDITSILPPECLESIQSRSLFVKWAPQQEVLSHPSTGAFISHCGFNSILESVSLGVPILAWPFKFEQFMNCRHLVDMAQVSLEVCPGLISDGFVTRGDVERCINTLFRSSEGTAVRERAVQMKQRAEAALRENGSSSENMKKLVELIRSLAAVDA</sequence>
<dbReference type="AlphaFoldDB" id="A0ABD3I6G9"/>
<dbReference type="InterPro" id="IPR002213">
    <property type="entry name" value="UDP_glucos_trans"/>
</dbReference>
<comment type="similarity">
    <text evidence="1 3">Belongs to the UDP-glycosyltransferase family.</text>
</comment>
<name>A0ABD3I6G9_9MARC</name>
<reference evidence="6 7" key="1">
    <citation type="submission" date="2024-09" db="EMBL/GenBank/DDBJ databases">
        <title>Chromosome-scale assembly of Riccia sorocarpa.</title>
        <authorList>
            <person name="Paukszto L."/>
        </authorList>
    </citation>
    <scope>NUCLEOTIDE SEQUENCE [LARGE SCALE GENOMIC DNA]</scope>
    <source>
        <strain evidence="6">LP-2024</strain>
        <tissue evidence="6">Aerial parts of the thallus</tissue>
    </source>
</reference>
<feature type="chain" id="PRO_5044827363" description="Glycosyltransferase" evidence="5">
    <location>
        <begin position="19"/>
        <end position="489"/>
    </location>
</feature>
<dbReference type="EMBL" id="JBJQOH010000002">
    <property type="protein sequence ID" value="KAL3698035.1"/>
    <property type="molecule type" value="Genomic_DNA"/>
</dbReference>
<keyword evidence="5" id="KW-0732">Signal</keyword>
<feature type="signal peptide" evidence="5">
    <location>
        <begin position="1"/>
        <end position="18"/>
    </location>
</feature>
<dbReference type="EC" id="2.4.1.-" evidence="4"/>
<proteinExistence type="inferred from homology"/>
<keyword evidence="3" id="KW-0328">Glycosyltransferase</keyword>
<dbReference type="Pfam" id="PF00201">
    <property type="entry name" value="UDPGT"/>
    <property type="match status" value="1"/>
</dbReference>
<dbReference type="GO" id="GO:0016757">
    <property type="term" value="F:glycosyltransferase activity"/>
    <property type="evidence" value="ECO:0007669"/>
    <property type="project" value="UniProtKB-KW"/>
</dbReference>
<dbReference type="Proteomes" id="UP001633002">
    <property type="component" value="Unassembled WGS sequence"/>
</dbReference>
<comment type="caution">
    <text evidence="6">The sequence shown here is derived from an EMBL/GenBank/DDBJ whole genome shotgun (WGS) entry which is preliminary data.</text>
</comment>